<evidence type="ECO:0000313" key="1">
    <source>
        <dbReference type="EMBL" id="ABV76126.1"/>
    </source>
</evidence>
<name>A0A0H3AXY7_RICRS</name>
<dbReference type="Proteomes" id="UP000006832">
    <property type="component" value="Chromosome"/>
</dbReference>
<dbReference type="KEGG" id="rri:A1G_02945"/>
<dbReference type="EMBL" id="CP000848">
    <property type="protein sequence ID" value="ABV76126.1"/>
    <property type="molecule type" value="Genomic_DNA"/>
</dbReference>
<dbReference type="GeneID" id="79937274"/>
<protein>
    <submittedName>
        <fullName evidence="1">Uncharacterized protein</fullName>
    </submittedName>
</protein>
<reference evidence="2" key="1">
    <citation type="submission" date="2007-09" db="EMBL/GenBank/DDBJ databases">
        <title>Complete genome sequence of Rickettsia rickettsii.</title>
        <authorList>
            <person name="Madan A."/>
            <person name="Fahey J."/>
            <person name="Helton E."/>
            <person name="Ketteman M."/>
            <person name="Madan A."/>
            <person name="Rodrigues S."/>
            <person name="Sanchez A."/>
            <person name="Dasch G."/>
            <person name="Eremeeva M."/>
        </authorList>
    </citation>
    <scope>NUCLEOTIDE SEQUENCE [LARGE SCALE GENOMIC DNA]</scope>
    <source>
        <strain evidence="2">Sheila Smith</strain>
    </source>
</reference>
<accession>A0A0H3AXY7</accession>
<dbReference type="AlphaFoldDB" id="A0A0H3AXY7"/>
<dbReference type="RefSeq" id="WP_012150716.1">
    <property type="nucleotide sequence ID" value="NC_009882.1"/>
</dbReference>
<evidence type="ECO:0000313" key="2">
    <source>
        <dbReference type="Proteomes" id="UP000006832"/>
    </source>
</evidence>
<dbReference type="HOGENOM" id="CLU_2083081_0_0_5"/>
<proteinExistence type="predicted"/>
<sequence>MKHKNELDRLIRNLYLIKNTNLNNILETNKLAITRTTNFIEALINKIDPRTPGPYVSQQQANFKVTNDKNIQGTSKEIYLKNLPISIGKVEGFKEDGKGRKTKAQLDVLISTSDFSA</sequence>
<gene>
    <name evidence="1" type="ordered locus">A1G_02945</name>
</gene>
<organism evidence="1 2">
    <name type="scientific">Rickettsia rickettsii (strain Sheila Smith)</name>
    <dbReference type="NCBI Taxonomy" id="392021"/>
    <lineage>
        <taxon>Bacteria</taxon>
        <taxon>Pseudomonadati</taxon>
        <taxon>Pseudomonadota</taxon>
        <taxon>Alphaproteobacteria</taxon>
        <taxon>Rickettsiales</taxon>
        <taxon>Rickettsiaceae</taxon>
        <taxon>Rickettsieae</taxon>
        <taxon>Rickettsia</taxon>
        <taxon>spotted fever group</taxon>
    </lineage>
</organism>